<feature type="compositionally biased region" description="Polar residues" evidence="1">
    <location>
        <begin position="231"/>
        <end position="246"/>
    </location>
</feature>
<dbReference type="AlphaFoldDB" id="A0A9P8ES10"/>
<comment type="caution">
    <text evidence="2">The sequence shown here is derived from an EMBL/GenBank/DDBJ whole genome shotgun (WGS) entry which is preliminary data.</text>
</comment>
<gene>
    <name evidence="2" type="ORF">KCU76_g3465</name>
</gene>
<proteinExistence type="predicted"/>
<feature type="compositionally biased region" description="Polar residues" evidence="1">
    <location>
        <begin position="275"/>
        <end position="303"/>
    </location>
</feature>
<dbReference type="EMBL" id="JAHFXF010000092">
    <property type="protein sequence ID" value="KAG9696823.1"/>
    <property type="molecule type" value="Genomic_DNA"/>
</dbReference>
<evidence type="ECO:0000313" key="3">
    <source>
        <dbReference type="Proteomes" id="UP000779574"/>
    </source>
</evidence>
<evidence type="ECO:0000256" key="1">
    <source>
        <dbReference type="SAM" id="MobiDB-lite"/>
    </source>
</evidence>
<organism evidence="2 3">
    <name type="scientific">Aureobasidium melanogenum</name>
    <name type="common">Aureobasidium pullulans var. melanogenum</name>
    <dbReference type="NCBI Taxonomy" id="46634"/>
    <lineage>
        <taxon>Eukaryota</taxon>
        <taxon>Fungi</taxon>
        <taxon>Dikarya</taxon>
        <taxon>Ascomycota</taxon>
        <taxon>Pezizomycotina</taxon>
        <taxon>Dothideomycetes</taxon>
        <taxon>Dothideomycetidae</taxon>
        <taxon>Dothideales</taxon>
        <taxon>Saccotheciaceae</taxon>
        <taxon>Aureobasidium</taxon>
    </lineage>
</organism>
<feature type="non-terminal residue" evidence="2">
    <location>
        <position position="1"/>
    </location>
</feature>
<sequence>MMSTPSPLASVLDVEWILEESCMVKWEDSNHELSTLGLEPHPVILWVGVRRTDRVWVAMLQRTIIFEYSCRPKPFHFFIFLNPRDLRVEKDPITDELRKAQPNNLQHGWLSVRVPLGQLQTPGRVLMKRQLPTDKTWSGTPLCLLMETQSLSKTSEIQLYVSNQRHVRKAMNRLKHELPKILPAVHIDLNEIYEGRGGAWDAWNTYSDELFSSHRADQPAANELPPPSDQALVQSAGTSRRFSTPHLQKRLHEDDLSTKKRTRGSEWGWHEANLGSPTEENTPTSTREGPSPQSAEDNQSIQGVLTIGKDGTPQSVHSPVLDEPSRDQSTQSYSSPCCQRTPTRTSTINRNNSNDTQDLQAPPYAVSEASTTSLDQLNIKPTIFITRPQAQPPPTMTLSLTDLERLIEKTIQAQIPAIAAQVQTHNLATK</sequence>
<dbReference type="Proteomes" id="UP000779574">
    <property type="component" value="Unassembled WGS sequence"/>
</dbReference>
<feature type="compositionally biased region" description="Low complexity" evidence="1">
    <location>
        <begin position="340"/>
        <end position="354"/>
    </location>
</feature>
<evidence type="ECO:0000313" key="2">
    <source>
        <dbReference type="EMBL" id="KAG9696823.1"/>
    </source>
</evidence>
<accession>A0A9P8ES10</accession>
<reference evidence="2" key="2">
    <citation type="submission" date="2021-08" db="EMBL/GenBank/DDBJ databases">
        <authorList>
            <person name="Gostincar C."/>
            <person name="Sun X."/>
            <person name="Song Z."/>
            <person name="Gunde-Cimerman N."/>
        </authorList>
    </citation>
    <scope>NUCLEOTIDE SEQUENCE</scope>
    <source>
        <strain evidence="2">EXF-9911</strain>
    </source>
</reference>
<reference evidence="2" key="1">
    <citation type="journal article" date="2021" name="J Fungi (Basel)">
        <title>Virulence traits and population genomics of the black yeast Aureobasidium melanogenum.</title>
        <authorList>
            <person name="Cernosa A."/>
            <person name="Sun X."/>
            <person name="Gostincar C."/>
            <person name="Fang C."/>
            <person name="Gunde-Cimerman N."/>
            <person name="Song Z."/>
        </authorList>
    </citation>
    <scope>NUCLEOTIDE SEQUENCE</scope>
    <source>
        <strain evidence="2">EXF-9911</strain>
    </source>
</reference>
<feature type="compositionally biased region" description="Polar residues" evidence="1">
    <location>
        <begin position="327"/>
        <end position="338"/>
    </location>
</feature>
<name>A0A9P8ES10_AURME</name>
<feature type="region of interest" description="Disordered" evidence="1">
    <location>
        <begin position="215"/>
        <end position="370"/>
    </location>
</feature>
<dbReference type="OrthoDB" id="3912782at2759"/>
<protein>
    <submittedName>
        <fullName evidence="2">Uncharacterized protein</fullName>
    </submittedName>
</protein>